<keyword evidence="1" id="KW-0489">Methyltransferase</keyword>
<name>G4CPK3_9NEIS</name>
<dbReference type="RefSeq" id="WP_009116155.1">
    <property type="nucleotide sequence ID" value="NZ_JH165159.1"/>
</dbReference>
<dbReference type="Gene3D" id="3.40.50.150">
    <property type="entry name" value="Vaccinia Virus protein VP39"/>
    <property type="match status" value="1"/>
</dbReference>
<keyword evidence="2" id="KW-1185">Reference proteome</keyword>
<organism evidence="1 2">
    <name type="scientific">Neisseria wadsworthii 9715</name>
    <dbReference type="NCBI Taxonomy" id="1030841"/>
    <lineage>
        <taxon>Bacteria</taxon>
        <taxon>Pseudomonadati</taxon>
        <taxon>Pseudomonadota</taxon>
        <taxon>Betaproteobacteria</taxon>
        <taxon>Neisseriales</taxon>
        <taxon>Neisseriaceae</taxon>
        <taxon>Neisseria</taxon>
    </lineage>
</organism>
<keyword evidence="1" id="KW-0808">Transferase</keyword>
<dbReference type="STRING" id="1030841.HMPREF9370_1013"/>
<dbReference type="HOGENOM" id="CLU_114151_0_0_4"/>
<comment type="caution">
    <text evidence="1">The sequence shown here is derived from an EMBL/GenBank/DDBJ whole genome shotgun (WGS) entry which is preliminary data.</text>
</comment>
<gene>
    <name evidence="1" type="ORF">HMPREF9370_1013</name>
</gene>
<dbReference type="SUPFAM" id="SSF53335">
    <property type="entry name" value="S-adenosyl-L-methionine-dependent methyltransferases"/>
    <property type="match status" value="1"/>
</dbReference>
<proteinExistence type="predicted"/>
<dbReference type="EMBL" id="AGAZ01000038">
    <property type="protein sequence ID" value="EGZ47766.1"/>
    <property type="molecule type" value="Genomic_DNA"/>
</dbReference>
<dbReference type="Proteomes" id="UP000005336">
    <property type="component" value="Unassembled WGS sequence"/>
</dbReference>
<evidence type="ECO:0000313" key="1">
    <source>
        <dbReference type="EMBL" id="EGZ47766.1"/>
    </source>
</evidence>
<sequence>MMDLEGKLVLDPCCSGRMFWFNRNHPAVVFGDIRRESIVLCDGREFDVDPDVLMDFSDMPFNDGSFRLVVFDPPHLNRAGNGWLSKKYGRLDGDWMSMLERGFSECFRVLMQGGVLVFKWNEVQVPVAQILKLAKVPPLFGHKSGKRSDTHWICFIKPE</sequence>
<reference evidence="1 2" key="1">
    <citation type="submission" date="2011-06" db="EMBL/GenBank/DDBJ databases">
        <authorList>
            <person name="Muzny D."/>
            <person name="Qin X."/>
            <person name="Deng J."/>
            <person name="Jiang H."/>
            <person name="Liu Y."/>
            <person name="Qu J."/>
            <person name="Song X.-Z."/>
            <person name="Zhang L."/>
            <person name="Thornton R."/>
            <person name="Coyle M."/>
            <person name="Francisco L."/>
            <person name="Jackson L."/>
            <person name="Javaid M."/>
            <person name="Korchina V."/>
            <person name="Kovar C."/>
            <person name="Mata R."/>
            <person name="Mathew T."/>
            <person name="Ngo R."/>
            <person name="Nguyen L."/>
            <person name="Nguyen N."/>
            <person name="Okwuonu G."/>
            <person name="Ongeri F."/>
            <person name="Pham C."/>
            <person name="Simmons D."/>
            <person name="Wilczek-Boney K."/>
            <person name="Hale W."/>
            <person name="Jakkamsetti A."/>
            <person name="Pham P."/>
            <person name="Ruth R."/>
            <person name="San Lucas F."/>
            <person name="Warren J."/>
            <person name="Zhang J."/>
            <person name="Zhao Z."/>
            <person name="Zhou C."/>
            <person name="Zhu D."/>
            <person name="Lee S."/>
            <person name="Bess C."/>
            <person name="Blankenburg K."/>
            <person name="Forbes L."/>
            <person name="Fu Q."/>
            <person name="Gubbala S."/>
            <person name="Hirani K."/>
            <person name="Jayaseelan J.C."/>
            <person name="Lara F."/>
            <person name="Munidasa M."/>
            <person name="Palculict T."/>
            <person name="Patil S."/>
            <person name="Pu L.-L."/>
            <person name="Saada N."/>
            <person name="Tang L."/>
            <person name="Weissenberger G."/>
            <person name="Zhu Y."/>
            <person name="Hemphill L."/>
            <person name="Shang Y."/>
            <person name="Youmans B."/>
            <person name="Ayvaz T."/>
            <person name="Ross M."/>
            <person name="Santibanez J."/>
            <person name="Aqrawi P."/>
            <person name="Gross S."/>
            <person name="Joshi V."/>
            <person name="Fowler G."/>
            <person name="Nazareth L."/>
            <person name="Reid J."/>
            <person name="Worley K."/>
            <person name="Petrosino J."/>
            <person name="Highlander S."/>
            <person name="Gibbs R."/>
        </authorList>
    </citation>
    <scope>NUCLEOTIDE SEQUENCE [LARGE SCALE GENOMIC DNA]</scope>
    <source>
        <strain evidence="1 2">9715</strain>
    </source>
</reference>
<protein>
    <submittedName>
        <fullName evidence="1">Phage methyltransferase</fullName>
    </submittedName>
</protein>
<dbReference type="GO" id="GO:0008168">
    <property type="term" value="F:methyltransferase activity"/>
    <property type="evidence" value="ECO:0007669"/>
    <property type="project" value="UniProtKB-KW"/>
</dbReference>
<dbReference type="InterPro" id="IPR029063">
    <property type="entry name" value="SAM-dependent_MTases_sf"/>
</dbReference>
<dbReference type="AlphaFoldDB" id="G4CPK3"/>
<accession>G4CPK3</accession>
<evidence type="ECO:0000313" key="2">
    <source>
        <dbReference type="Proteomes" id="UP000005336"/>
    </source>
</evidence>
<dbReference type="GO" id="GO:0032259">
    <property type="term" value="P:methylation"/>
    <property type="evidence" value="ECO:0007669"/>
    <property type="project" value="UniProtKB-KW"/>
</dbReference>